<dbReference type="GO" id="GO:0005829">
    <property type="term" value="C:cytosol"/>
    <property type="evidence" value="ECO:0007669"/>
    <property type="project" value="TreeGrafter"/>
</dbReference>
<dbReference type="GO" id="GO:0004725">
    <property type="term" value="F:protein tyrosine phosphatase activity"/>
    <property type="evidence" value="ECO:0007669"/>
    <property type="project" value="UniProtKB-EC"/>
</dbReference>
<keyword evidence="8" id="KW-1185">Reference proteome</keyword>
<dbReference type="Proteomes" id="UP000694421">
    <property type="component" value="Unplaced"/>
</dbReference>
<dbReference type="SUPFAM" id="SSF52799">
    <property type="entry name" value="(Phosphotyrosine protein) phosphatases II"/>
    <property type="match status" value="1"/>
</dbReference>
<dbReference type="OMA" id="HILSIHN"/>
<comment type="catalytic activity">
    <reaction evidence="6">
        <text>O-phospho-L-tyrosyl-[protein] + H2O = L-tyrosyl-[protein] + phosphate</text>
        <dbReference type="Rhea" id="RHEA:10684"/>
        <dbReference type="Rhea" id="RHEA-COMP:10136"/>
        <dbReference type="Rhea" id="RHEA-COMP:20101"/>
        <dbReference type="ChEBI" id="CHEBI:15377"/>
        <dbReference type="ChEBI" id="CHEBI:43474"/>
        <dbReference type="ChEBI" id="CHEBI:46858"/>
        <dbReference type="ChEBI" id="CHEBI:61978"/>
        <dbReference type="EC" id="3.1.3.48"/>
    </reaction>
</comment>
<dbReference type="GO" id="GO:0007165">
    <property type="term" value="P:signal transduction"/>
    <property type="evidence" value="ECO:0007669"/>
    <property type="project" value="TreeGrafter"/>
</dbReference>
<name>A0A8D0BH41_SALMN</name>
<comment type="catalytic activity">
    <reaction evidence="4">
        <text>O-phospho-L-seryl-[protein] + H2O = L-seryl-[protein] + phosphate</text>
        <dbReference type="Rhea" id="RHEA:20629"/>
        <dbReference type="Rhea" id="RHEA-COMP:9863"/>
        <dbReference type="Rhea" id="RHEA-COMP:11604"/>
        <dbReference type="ChEBI" id="CHEBI:15377"/>
        <dbReference type="ChEBI" id="CHEBI:29999"/>
        <dbReference type="ChEBI" id="CHEBI:43474"/>
        <dbReference type="ChEBI" id="CHEBI:83421"/>
        <dbReference type="EC" id="3.1.3.16"/>
    </reaction>
</comment>
<keyword evidence="3" id="KW-0904">Protein phosphatase</keyword>
<dbReference type="Ensembl" id="ENSSMRT00000009620.1">
    <property type="protein sequence ID" value="ENSSMRP00000008242.1"/>
    <property type="gene ID" value="ENSSMRG00000006605.1"/>
</dbReference>
<dbReference type="InterPro" id="IPR029021">
    <property type="entry name" value="Prot-tyrosine_phosphatase-like"/>
</dbReference>
<dbReference type="Gene3D" id="3.90.190.10">
    <property type="entry name" value="Protein tyrosine phosphatase superfamily"/>
    <property type="match status" value="1"/>
</dbReference>
<keyword evidence="2" id="KW-0378">Hydrolase</keyword>
<dbReference type="PANTHER" id="PTHR45948">
    <property type="entry name" value="DUAL SPECIFICITY PROTEIN PHOSPHATASE DDB_G0269404-RELATED"/>
    <property type="match status" value="1"/>
</dbReference>
<dbReference type="GO" id="GO:0004722">
    <property type="term" value="F:protein serine/threonine phosphatase activity"/>
    <property type="evidence" value="ECO:0007669"/>
    <property type="project" value="UniProtKB-EC"/>
</dbReference>
<protein>
    <recommendedName>
        <fullName evidence="9">Dual specificity protein phosphatase 22</fullName>
    </recommendedName>
</protein>
<evidence type="ECO:0000256" key="3">
    <source>
        <dbReference type="ARBA" id="ARBA00022912"/>
    </source>
</evidence>
<evidence type="ECO:0000313" key="7">
    <source>
        <dbReference type="Ensembl" id="ENSSMRP00000008242.1"/>
    </source>
</evidence>
<dbReference type="GeneTree" id="ENSGT01150000288340"/>
<evidence type="ECO:0000256" key="5">
    <source>
        <dbReference type="ARBA" id="ARBA00048336"/>
    </source>
</evidence>
<comment type="catalytic activity">
    <reaction evidence="5">
        <text>O-phospho-L-threonyl-[protein] + H2O = L-threonyl-[protein] + phosphate</text>
        <dbReference type="Rhea" id="RHEA:47004"/>
        <dbReference type="Rhea" id="RHEA-COMP:11060"/>
        <dbReference type="Rhea" id="RHEA-COMP:11605"/>
        <dbReference type="ChEBI" id="CHEBI:15377"/>
        <dbReference type="ChEBI" id="CHEBI:30013"/>
        <dbReference type="ChEBI" id="CHEBI:43474"/>
        <dbReference type="ChEBI" id="CHEBI:61977"/>
        <dbReference type="EC" id="3.1.3.16"/>
    </reaction>
</comment>
<reference evidence="7" key="1">
    <citation type="submission" date="2025-08" db="UniProtKB">
        <authorList>
            <consortium name="Ensembl"/>
        </authorList>
    </citation>
    <scope>IDENTIFICATION</scope>
</reference>
<evidence type="ECO:0000256" key="1">
    <source>
        <dbReference type="ARBA" id="ARBA00008601"/>
    </source>
</evidence>
<reference evidence="7" key="2">
    <citation type="submission" date="2025-09" db="UniProtKB">
        <authorList>
            <consortium name="Ensembl"/>
        </authorList>
    </citation>
    <scope>IDENTIFICATION</scope>
</reference>
<proteinExistence type="inferred from homology"/>
<evidence type="ECO:0008006" key="9">
    <source>
        <dbReference type="Google" id="ProtNLM"/>
    </source>
</evidence>
<accession>A0A8D0BH41</accession>
<evidence type="ECO:0000313" key="8">
    <source>
        <dbReference type="Proteomes" id="UP000694421"/>
    </source>
</evidence>
<sequence>FFLASSQIVGGLYLGNIRDAEDRENLAKNGITHILSVHNNAKPVLETEQRLHSRSDQRGPVLHRSSP</sequence>
<evidence type="ECO:0000256" key="6">
    <source>
        <dbReference type="ARBA" id="ARBA00051722"/>
    </source>
</evidence>
<evidence type="ECO:0000256" key="4">
    <source>
        <dbReference type="ARBA" id="ARBA00047761"/>
    </source>
</evidence>
<dbReference type="AlphaFoldDB" id="A0A8D0BH41"/>
<evidence type="ECO:0000256" key="2">
    <source>
        <dbReference type="ARBA" id="ARBA00022801"/>
    </source>
</evidence>
<comment type="similarity">
    <text evidence="1">Belongs to the protein-tyrosine phosphatase family. Non-receptor class dual specificity subfamily.</text>
</comment>
<organism evidence="7 8">
    <name type="scientific">Salvator merianae</name>
    <name type="common">Argentine black and white tegu</name>
    <name type="synonym">Tupinambis merianae</name>
    <dbReference type="NCBI Taxonomy" id="96440"/>
    <lineage>
        <taxon>Eukaryota</taxon>
        <taxon>Metazoa</taxon>
        <taxon>Chordata</taxon>
        <taxon>Craniata</taxon>
        <taxon>Vertebrata</taxon>
        <taxon>Euteleostomi</taxon>
        <taxon>Lepidosauria</taxon>
        <taxon>Squamata</taxon>
        <taxon>Bifurcata</taxon>
        <taxon>Unidentata</taxon>
        <taxon>Episquamata</taxon>
        <taxon>Laterata</taxon>
        <taxon>Teiioidea</taxon>
        <taxon>Teiidae</taxon>
        <taxon>Salvator</taxon>
    </lineage>
</organism>
<dbReference type="PANTHER" id="PTHR45948:SF1">
    <property type="entry name" value="TYROSINE-PROTEIN PHOSPHATASE DOMAIN-CONTAINING PROTEIN"/>
    <property type="match status" value="1"/>
</dbReference>